<dbReference type="Proteomes" id="UP001359559">
    <property type="component" value="Unassembled WGS sequence"/>
</dbReference>
<proteinExistence type="predicted"/>
<dbReference type="GO" id="GO:0008270">
    <property type="term" value="F:zinc ion binding"/>
    <property type="evidence" value="ECO:0007669"/>
    <property type="project" value="UniProtKB-KW"/>
</dbReference>
<keyword evidence="1" id="KW-0863">Zinc-finger</keyword>
<dbReference type="InterPro" id="IPR044299">
    <property type="entry name" value="GIS3/ZFP5/ZFP6"/>
</dbReference>
<dbReference type="PANTHER" id="PTHR46353:SF5">
    <property type="entry name" value="ZINC FINGER PROTEIN 5"/>
    <property type="match status" value="1"/>
</dbReference>
<dbReference type="InterPro" id="IPR036236">
    <property type="entry name" value="Znf_C2H2_sf"/>
</dbReference>
<keyword evidence="1" id="KW-0862">Zinc</keyword>
<dbReference type="GO" id="GO:0010090">
    <property type="term" value="P:trichome morphogenesis"/>
    <property type="evidence" value="ECO:0007669"/>
    <property type="project" value="InterPro"/>
</dbReference>
<dbReference type="PROSITE" id="PS00028">
    <property type="entry name" value="ZINC_FINGER_C2H2_1"/>
    <property type="match status" value="1"/>
</dbReference>
<evidence type="ECO:0000313" key="5">
    <source>
        <dbReference type="Proteomes" id="UP001359559"/>
    </source>
</evidence>
<keyword evidence="5" id="KW-1185">Reference proteome</keyword>
<comment type="caution">
    <text evidence="4">The sequence shown here is derived from an EMBL/GenBank/DDBJ whole genome shotgun (WGS) entry which is preliminary data.</text>
</comment>
<sequence length="209" mass="23437">MLRGAEEEEASCHQGQDNNIIERESKRVKVHVISKGKKELSCKFCGKKFTNRQALGGHQNAHKEERELVKKEKILSMASAYKNSRSSTLVNYSNLRSSSRHQVLNHHQPIIPQFQSLLLSLGPPNSKLQSQILHPRLGFINDTFGQASKSLSITHDAPERPTAVAKPLFDTGIFVQVPNSSSLELQNAAIQRIDLNSKPLEELDLKLRL</sequence>
<evidence type="ECO:0000256" key="1">
    <source>
        <dbReference type="PROSITE-ProRule" id="PRU00042"/>
    </source>
</evidence>
<evidence type="ECO:0000259" key="3">
    <source>
        <dbReference type="PROSITE" id="PS50157"/>
    </source>
</evidence>
<dbReference type="InterPro" id="IPR013087">
    <property type="entry name" value="Znf_C2H2_type"/>
</dbReference>
<dbReference type="GO" id="GO:0000976">
    <property type="term" value="F:transcription cis-regulatory region binding"/>
    <property type="evidence" value="ECO:0007669"/>
    <property type="project" value="TreeGrafter"/>
</dbReference>
<dbReference type="EMBL" id="JAYKXN010000005">
    <property type="protein sequence ID" value="KAK7285825.1"/>
    <property type="molecule type" value="Genomic_DNA"/>
</dbReference>
<dbReference type="SUPFAM" id="SSF57667">
    <property type="entry name" value="beta-beta-alpha zinc fingers"/>
    <property type="match status" value="1"/>
</dbReference>
<evidence type="ECO:0000313" key="4">
    <source>
        <dbReference type="EMBL" id="KAK7285825.1"/>
    </source>
</evidence>
<accession>A0AAN9IT45</accession>
<keyword evidence="1" id="KW-0479">Metal-binding</keyword>
<feature type="domain" description="C2H2-type" evidence="3">
    <location>
        <begin position="40"/>
        <end position="67"/>
    </location>
</feature>
<dbReference type="PANTHER" id="PTHR46353">
    <property type="entry name" value="ZINC FINGER PROTEIN 5"/>
    <property type="match status" value="1"/>
</dbReference>
<feature type="region of interest" description="Disordered" evidence="2">
    <location>
        <begin position="1"/>
        <end position="20"/>
    </location>
</feature>
<dbReference type="GO" id="GO:0003700">
    <property type="term" value="F:DNA-binding transcription factor activity"/>
    <property type="evidence" value="ECO:0007669"/>
    <property type="project" value="TreeGrafter"/>
</dbReference>
<organism evidence="4 5">
    <name type="scientific">Clitoria ternatea</name>
    <name type="common">Butterfly pea</name>
    <dbReference type="NCBI Taxonomy" id="43366"/>
    <lineage>
        <taxon>Eukaryota</taxon>
        <taxon>Viridiplantae</taxon>
        <taxon>Streptophyta</taxon>
        <taxon>Embryophyta</taxon>
        <taxon>Tracheophyta</taxon>
        <taxon>Spermatophyta</taxon>
        <taxon>Magnoliopsida</taxon>
        <taxon>eudicotyledons</taxon>
        <taxon>Gunneridae</taxon>
        <taxon>Pentapetalae</taxon>
        <taxon>rosids</taxon>
        <taxon>fabids</taxon>
        <taxon>Fabales</taxon>
        <taxon>Fabaceae</taxon>
        <taxon>Papilionoideae</taxon>
        <taxon>50 kb inversion clade</taxon>
        <taxon>NPAAA clade</taxon>
        <taxon>indigoferoid/millettioid clade</taxon>
        <taxon>Phaseoleae</taxon>
        <taxon>Clitoria</taxon>
    </lineage>
</organism>
<protein>
    <recommendedName>
        <fullName evidence="3">C2H2-type domain-containing protein</fullName>
    </recommendedName>
</protein>
<dbReference type="GO" id="GO:0005634">
    <property type="term" value="C:nucleus"/>
    <property type="evidence" value="ECO:0007669"/>
    <property type="project" value="TreeGrafter"/>
</dbReference>
<dbReference type="Gene3D" id="3.30.160.60">
    <property type="entry name" value="Classic Zinc Finger"/>
    <property type="match status" value="1"/>
</dbReference>
<dbReference type="GO" id="GO:0009736">
    <property type="term" value="P:cytokinin-activated signaling pathway"/>
    <property type="evidence" value="ECO:0007669"/>
    <property type="project" value="TreeGrafter"/>
</dbReference>
<reference evidence="4 5" key="1">
    <citation type="submission" date="2024-01" db="EMBL/GenBank/DDBJ databases">
        <title>The genomes of 5 underutilized Papilionoideae crops provide insights into root nodulation and disease resistance.</title>
        <authorList>
            <person name="Yuan L."/>
        </authorList>
    </citation>
    <scope>NUCLEOTIDE SEQUENCE [LARGE SCALE GENOMIC DNA]</scope>
    <source>
        <strain evidence="4">LY-2023</strain>
        <tissue evidence="4">Leaf</tissue>
    </source>
</reference>
<evidence type="ECO:0000256" key="2">
    <source>
        <dbReference type="SAM" id="MobiDB-lite"/>
    </source>
</evidence>
<name>A0AAN9IT45_CLITE</name>
<dbReference type="PROSITE" id="PS50157">
    <property type="entry name" value="ZINC_FINGER_C2H2_2"/>
    <property type="match status" value="1"/>
</dbReference>
<dbReference type="GO" id="GO:0009740">
    <property type="term" value="P:gibberellic acid mediated signaling pathway"/>
    <property type="evidence" value="ECO:0007669"/>
    <property type="project" value="TreeGrafter"/>
</dbReference>
<gene>
    <name evidence="4" type="ORF">RJT34_20607</name>
</gene>
<dbReference type="AlphaFoldDB" id="A0AAN9IT45"/>